<evidence type="ECO:0000313" key="3">
    <source>
        <dbReference type="EMBL" id="NBC36946.1"/>
    </source>
</evidence>
<dbReference type="RefSeq" id="WP_161718583.1">
    <property type="nucleotide sequence ID" value="NZ_JAAAPO010000004.1"/>
</dbReference>
<evidence type="ECO:0000313" key="4">
    <source>
        <dbReference type="Proteomes" id="UP000753724"/>
    </source>
</evidence>
<keyword evidence="4" id="KW-1185">Reference proteome</keyword>
<evidence type="ECO:0000259" key="2">
    <source>
        <dbReference type="Pfam" id="PF13400"/>
    </source>
</evidence>
<sequence length="536" mass="57700">MNAPALIRRLIAPFAAMHVLARRLRDDTSGNVLMIAAGVLIPLTFAVGFGVDYARVMKVKSQFDAAADSAALIAVSATNMQNSQGSMGAVSRKMFTGHIGELPSVSFNQGQDLNIDISTVGALNNGRLAVVTWRAKVNTLFGSLLGLSQWPISGVAKAQATKAPYMNFYLVLDTSPSMLLATTSTGISALRAVTAPYSSNPGYGIGCAFACHVQNPSWDGVEIRTIAGQRSGVPGGVRIYIDPTTWTSYAFKDVNNAGQFQVYNPDGTTQWLSTTISNRLKMVDSWWIARNMAVWFPSYGNVNLRLDDSRAAVQQLIPYAGSQATANGVVYKMQMYGFDYPREGQSNSARTLTSSMADFTTMSASSVPDLAAAEPYLYSSGCPTTTYCNNAVSTRMYAMLGEMNTAMATPGDGLTASSPQGVMLLITDGMPDDDLYGGRYYQYMTSDHLARCTAIKNRGIRIAILYTEYVASSIDYHSGVSWLVPLLPTVETQLKACASVGSDGSPLFYKVTTNQSIPTALQTLFSLTVQQSHLVQ</sequence>
<comment type="caution">
    <text evidence="3">The sequence shown here is derived from an EMBL/GenBank/DDBJ whole genome shotgun (WGS) entry which is preliminary data.</text>
</comment>
<dbReference type="Pfam" id="PF13400">
    <property type="entry name" value="Tad"/>
    <property type="match status" value="1"/>
</dbReference>
<name>A0ABW9XEJ5_9SPHN</name>
<keyword evidence="1" id="KW-0812">Transmembrane</keyword>
<evidence type="ECO:0000256" key="1">
    <source>
        <dbReference type="SAM" id="Phobius"/>
    </source>
</evidence>
<dbReference type="Proteomes" id="UP000753724">
    <property type="component" value="Unassembled WGS sequence"/>
</dbReference>
<reference evidence="4" key="1">
    <citation type="submission" date="2020-01" db="EMBL/GenBank/DDBJ databases">
        <title>Sphingomonas sp. strain CSW-10.</title>
        <authorList>
            <person name="Chen W.-M."/>
        </authorList>
    </citation>
    <scope>NUCLEOTIDE SEQUENCE [LARGE SCALE GENOMIC DNA]</scope>
    <source>
        <strain evidence="4">FSY-8</strain>
    </source>
</reference>
<accession>A0ABW9XEJ5</accession>
<dbReference type="EMBL" id="JAAAPO010000004">
    <property type="protein sequence ID" value="NBC36946.1"/>
    <property type="molecule type" value="Genomic_DNA"/>
</dbReference>
<feature type="transmembrane region" description="Helical" evidence="1">
    <location>
        <begin position="31"/>
        <end position="51"/>
    </location>
</feature>
<keyword evidence="1" id="KW-1133">Transmembrane helix</keyword>
<feature type="domain" description="Putative Flp pilus-assembly TadG-like N-terminal" evidence="2">
    <location>
        <begin position="30"/>
        <end position="76"/>
    </location>
</feature>
<keyword evidence="1" id="KW-0472">Membrane</keyword>
<gene>
    <name evidence="3" type="ORF">GTZ99_10295</name>
</gene>
<dbReference type="InterPro" id="IPR028087">
    <property type="entry name" value="Tad_N"/>
</dbReference>
<organism evidence="3 4">
    <name type="scientific">Novosphingobium ovatum</name>
    <dbReference type="NCBI Taxonomy" id="1908523"/>
    <lineage>
        <taxon>Bacteria</taxon>
        <taxon>Pseudomonadati</taxon>
        <taxon>Pseudomonadota</taxon>
        <taxon>Alphaproteobacteria</taxon>
        <taxon>Sphingomonadales</taxon>
        <taxon>Sphingomonadaceae</taxon>
        <taxon>Novosphingobium</taxon>
    </lineage>
</organism>
<protein>
    <recommendedName>
        <fullName evidence="2">Putative Flp pilus-assembly TadG-like N-terminal domain-containing protein</fullName>
    </recommendedName>
</protein>
<proteinExistence type="predicted"/>